<organism evidence="4 5">
    <name type="scientific">Xanthomarina gelatinilytica</name>
    <dbReference type="NCBI Taxonomy" id="1137281"/>
    <lineage>
        <taxon>Bacteria</taxon>
        <taxon>Pseudomonadati</taxon>
        <taxon>Bacteroidota</taxon>
        <taxon>Flavobacteriia</taxon>
        <taxon>Flavobacteriales</taxon>
        <taxon>Flavobacteriaceae</taxon>
        <taxon>Xanthomarina</taxon>
    </lineage>
</organism>
<dbReference type="EMBL" id="DPRK01000187">
    <property type="protein sequence ID" value="HCY82215.1"/>
    <property type="molecule type" value="Genomic_DNA"/>
</dbReference>
<feature type="transmembrane region" description="Helical" evidence="2">
    <location>
        <begin position="895"/>
        <end position="913"/>
    </location>
</feature>
<dbReference type="PANTHER" id="PTHR10098">
    <property type="entry name" value="RAPSYN-RELATED"/>
    <property type="match status" value="1"/>
</dbReference>
<keyword evidence="2" id="KW-0472">Membrane</keyword>
<feature type="repeat" description="TPR" evidence="1">
    <location>
        <begin position="165"/>
        <end position="198"/>
    </location>
</feature>
<dbReference type="Pfam" id="PF12770">
    <property type="entry name" value="CHAT"/>
    <property type="match status" value="1"/>
</dbReference>
<dbReference type="PROSITE" id="PS50005">
    <property type="entry name" value="TPR"/>
    <property type="match status" value="1"/>
</dbReference>
<proteinExistence type="predicted"/>
<dbReference type="SUPFAM" id="SSF48452">
    <property type="entry name" value="TPR-like"/>
    <property type="match status" value="2"/>
</dbReference>
<dbReference type="Pfam" id="PF13181">
    <property type="entry name" value="TPR_8"/>
    <property type="match status" value="1"/>
</dbReference>
<evidence type="ECO:0000256" key="1">
    <source>
        <dbReference type="PROSITE-ProRule" id="PRU00339"/>
    </source>
</evidence>
<evidence type="ECO:0000259" key="3">
    <source>
        <dbReference type="Pfam" id="PF12770"/>
    </source>
</evidence>
<dbReference type="Proteomes" id="UP000263268">
    <property type="component" value="Unassembled WGS sequence"/>
</dbReference>
<accession>A0A3D6BVZ7</accession>
<dbReference type="InterPro" id="IPR024983">
    <property type="entry name" value="CHAT_dom"/>
</dbReference>
<evidence type="ECO:0000313" key="5">
    <source>
        <dbReference type="Proteomes" id="UP000263268"/>
    </source>
</evidence>
<dbReference type="Gene3D" id="1.25.40.10">
    <property type="entry name" value="Tetratricopeptide repeat domain"/>
    <property type="match status" value="2"/>
</dbReference>
<dbReference type="InterPro" id="IPR019734">
    <property type="entry name" value="TPR_rpt"/>
</dbReference>
<protein>
    <recommendedName>
        <fullName evidence="3">CHAT domain-containing protein</fullName>
    </recommendedName>
</protein>
<keyword evidence="2" id="KW-0812">Transmembrane</keyword>
<keyword evidence="1" id="KW-0802">TPR repeat</keyword>
<gene>
    <name evidence="4" type="ORF">DHV22_11750</name>
</gene>
<dbReference type="SMART" id="SM00028">
    <property type="entry name" value="TPR"/>
    <property type="match status" value="5"/>
</dbReference>
<keyword evidence="2" id="KW-1133">Transmembrane helix</keyword>
<sequence length="920" mass="105295">MKTPLLLLLIICFKSHVFSQNKTDSVYSNAITEFYGKAYQHLYTQEDSAYYYFNKINSMAIKHGDFESLISSISASNKTAGHFYNLERMKTNLERLDSIVLKNDSELKKTENYLIYINSIWLDKGLYYFRLNDYDKSRKAFQAIITSIETLDSRKLNIYLIDLLTSAYSFIAKMYVNDGKYNLAKDYYTKNIHFLESNKADDIVKINRTYSLLAEVLKYQKQLDSSNSYFKKSLKYNLVNNGSSSSIVTEANHLLENYLNQSQIDSANYYLNIIKKNLPDKHPRWNVYFEAKAKIHIATGAYEMAEEELQIALDLIIQKWKNQPHNDVAEAYNNIGLLHAKFKNPTKALENYNLDLQQFSEINNSSTINQTVVLKILKNKALALNSLKLYSENLLTIDQALETLDQLKPTFKSNTDKLFLMEEAFPVFESGLEAVYNLYQETKQDSLLDKAFYYSEKSKSVLLLEAILSTKATKFANIPKDIIEKEQLLKSKINHLEKQINHTKNQALEDRLFDVKNNYRELITTIENRYKTYYDLKYNSKVINIKELQTLLNTKDALLSYFYGNHHIYTITITKNSKHITRCKLNNDLENNIVSLYKLLNNPKSNLEELNSKSFYLYTKLVAPNIDNLSHKNLIIVTDGLLNYIPFSSFSTNGRAKYVIENHAISYVNSATLFIQLSEKEGINNKVLAFAPSFDASINANLMPLPNNQTEAEDILNYFNGKTLTNTQATLQNFNTESEHYGLLHFATHAILNDETPEYSYLAFQPNNTNSNLLYVSDLYNLNLNTNLVTLSACESGIGNLKRGEGFLSLARGFYFGGASSISSTLWKINDGSTLKIMDAFYKNLSEGNSKSLALQQAQVSFLNENSQNALVHPYYWSGFIISGNTSAIATTNNWLWYVAIGVVLLLIIGLLVKKNQKSS</sequence>
<dbReference type="InterPro" id="IPR011990">
    <property type="entry name" value="TPR-like_helical_dom_sf"/>
</dbReference>
<evidence type="ECO:0000313" key="4">
    <source>
        <dbReference type="EMBL" id="HCY82215.1"/>
    </source>
</evidence>
<feature type="domain" description="CHAT" evidence="3">
    <location>
        <begin position="617"/>
        <end position="885"/>
    </location>
</feature>
<name>A0A3D6BVZ7_9FLAO</name>
<dbReference type="AlphaFoldDB" id="A0A3D6BVZ7"/>
<comment type="caution">
    <text evidence="4">The sequence shown here is derived from an EMBL/GenBank/DDBJ whole genome shotgun (WGS) entry which is preliminary data.</text>
</comment>
<evidence type="ECO:0000256" key="2">
    <source>
        <dbReference type="SAM" id="Phobius"/>
    </source>
</evidence>
<reference evidence="4 5" key="1">
    <citation type="journal article" date="2018" name="Nat. Biotechnol.">
        <title>A standardized bacterial taxonomy based on genome phylogeny substantially revises the tree of life.</title>
        <authorList>
            <person name="Parks D.H."/>
            <person name="Chuvochina M."/>
            <person name="Waite D.W."/>
            <person name="Rinke C."/>
            <person name="Skarshewski A."/>
            <person name="Chaumeil P.A."/>
            <person name="Hugenholtz P."/>
        </authorList>
    </citation>
    <scope>NUCLEOTIDE SEQUENCE [LARGE SCALE GENOMIC DNA]</scope>
    <source>
        <strain evidence="4">UBA10227</strain>
    </source>
</reference>